<dbReference type="GO" id="GO:0055085">
    <property type="term" value="P:transmembrane transport"/>
    <property type="evidence" value="ECO:0007669"/>
    <property type="project" value="UniProtKB-ARBA"/>
</dbReference>
<keyword evidence="3" id="KW-0813">Transport</keyword>
<keyword evidence="7" id="KW-0472">Membrane</keyword>
<dbReference type="GO" id="GO:0005886">
    <property type="term" value="C:plasma membrane"/>
    <property type="evidence" value="ECO:0007669"/>
    <property type="project" value="UniProtKB-SubCell"/>
</dbReference>
<dbReference type="Pfam" id="PF00005">
    <property type="entry name" value="ABC_tran"/>
    <property type="match status" value="2"/>
</dbReference>
<dbReference type="PROSITE" id="PS50893">
    <property type="entry name" value="ABC_TRANSPORTER_2"/>
    <property type="match status" value="2"/>
</dbReference>
<dbReference type="FunFam" id="3.40.50.300:FF:000016">
    <property type="entry name" value="Oligopeptide ABC transporter ATP-binding component"/>
    <property type="match status" value="2"/>
</dbReference>
<evidence type="ECO:0000256" key="3">
    <source>
        <dbReference type="ARBA" id="ARBA00022448"/>
    </source>
</evidence>
<dbReference type="GO" id="GO:0016887">
    <property type="term" value="F:ATP hydrolysis activity"/>
    <property type="evidence" value="ECO:0007669"/>
    <property type="project" value="InterPro"/>
</dbReference>
<keyword evidence="6 9" id="KW-0067">ATP-binding</keyword>
<evidence type="ECO:0000256" key="4">
    <source>
        <dbReference type="ARBA" id="ARBA00022475"/>
    </source>
</evidence>
<comment type="similarity">
    <text evidence="2">Belongs to the ABC transporter superfamily.</text>
</comment>
<dbReference type="OrthoDB" id="9802772at2"/>
<evidence type="ECO:0000259" key="8">
    <source>
        <dbReference type="PROSITE" id="PS50893"/>
    </source>
</evidence>
<dbReference type="AlphaFoldDB" id="A0A410GC10"/>
<reference evidence="9 10" key="1">
    <citation type="submission" date="2017-08" db="EMBL/GenBank/DDBJ databases">
        <authorList>
            <person name="Park S.-J."/>
            <person name="Kim H."/>
        </authorList>
    </citation>
    <scope>NUCLEOTIDE SEQUENCE [LARGE SCALE GENOMIC DNA]</scope>
    <source>
        <strain evidence="10">ye3</strain>
    </source>
</reference>
<evidence type="ECO:0000256" key="1">
    <source>
        <dbReference type="ARBA" id="ARBA00004417"/>
    </source>
</evidence>
<dbReference type="Proteomes" id="UP000283474">
    <property type="component" value="Chromosome"/>
</dbReference>
<evidence type="ECO:0000256" key="2">
    <source>
        <dbReference type="ARBA" id="ARBA00005417"/>
    </source>
</evidence>
<comment type="subcellular location">
    <subcellularLocation>
        <location evidence="1">Cell inner membrane</location>
        <topology evidence="1">Peripheral membrane protein</topology>
    </subcellularLocation>
</comment>
<feature type="domain" description="ABC transporter" evidence="8">
    <location>
        <begin position="11"/>
        <end position="261"/>
    </location>
</feature>
<keyword evidence="4" id="KW-1003">Cell membrane</keyword>
<evidence type="ECO:0000256" key="6">
    <source>
        <dbReference type="ARBA" id="ARBA00022840"/>
    </source>
</evidence>
<sequence>MSATGSSATVLTVEGLSVQIAGDTGIAEAVKSLQLTIKHGQTFALVGESGCGKSMTALALLRLLPDAGSISAGRIRLGDTELATLSERAMRDVRGGSIGIIFQEPATSLNPVMTIGQQLYETLRAHTGYRGKALAERAAWWLRRVGIPEADRRLNDYPFQFSGGQKQRIMIAIALAAEPRLLIADEPTTALDVTVQAQILDLLADIQKEMGLAILLITHDLAVVKNVADYVALMRAGEIVETVDAASFFAAPRHPYARQLLAAIPTFAKRGQVLSAQDPSLAAGTLSPGLPRRHASATPGAEPVLVVEHLSVSYKPRGGFWRTGGKPLRIVDDVSFDLRAGETLALLGESGCGKTTTAKALLRLLDKQVQVGGKASLQGQDLLQARGRQLRRLRQSIQIVFQDPYASLDPRMLVGDILDEGIAALRPDRSRAERAAQIGRLLERVGLPDNTADRYPHEFSGGQRQRVAIARALAVEPAVLICDEPTSALDVSVQAQILDLLQDLQAEFGMAYLFITHNFGVVEYLSDRIAIMHEGRIVEAGATEAVLHRPQHEQTQRLLAAVPRL</sequence>
<gene>
    <name evidence="9" type="ORF">CKA81_08210</name>
</gene>
<dbReference type="InterPro" id="IPR013563">
    <property type="entry name" value="Oligopep_ABC_C"/>
</dbReference>
<dbReference type="InterPro" id="IPR050388">
    <property type="entry name" value="ABC_Ni/Peptide_Import"/>
</dbReference>
<accession>A0A410GC10</accession>
<dbReference type="CDD" id="cd03257">
    <property type="entry name" value="ABC_NikE_OppD_transporters"/>
    <property type="match status" value="2"/>
</dbReference>
<evidence type="ECO:0000256" key="7">
    <source>
        <dbReference type="ARBA" id="ARBA00023136"/>
    </source>
</evidence>
<dbReference type="NCBIfam" id="NF008453">
    <property type="entry name" value="PRK11308.1"/>
    <property type="match status" value="2"/>
</dbReference>
<dbReference type="InterPro" id="IPR003593">
    <property type="entry name" value="AAA+_ATPase"/>
</dbReference>
<dbReference type="InterPro" id="IPR017871">
    <property type="entry name" value="ABC_transporter-like_CS"/>
</dbReference>
<dbReference type="SMART" id="SM00382">
    <property type="entry name" value="AAA"/>
    <property type="match status" value="2"/>
</dbReference>
<proteinExistence type="inferred from homology"/>
<dbReference type="KEGG" id="pus:CKA81_08210"/>
<dbReference type="GO" id="GO:0005524">
    <property type="term" value="F:ATP binding"/>
    <property type="evidence" value="ECO:0007669"/>
    <property type="project" value="UniProtKB-KW"/>
</dbReference>
<dbReference type="Pfam" id="PF08352">
    <property type="entry name" value="oligo_HPY"/>
    <property type="match status" value="1"/>
</dbReference>
<dbReference type="Gene3D" id="3.40.50.300">
    <property type="entry name" value="P-loop containing nucleotide triphosphate hydrolases"/>
    <property type="match status" value="2"/>
</dbReference>
<feature type="domain" description="ABC transporter" evidence="8">
    <location>
        <begin position="307"/>
        <end position="559"/>
    </location>
</feature>
<dbReference type="SUPFAM" id="SSF52540">
    <property type="entry name" value="P-loop containing nucleoside triphosphate hydrolases"/>
    <property type="match status" value="2"/>
</dbReference>
<evidence type="ECO:0000313" key="10">
    <source>
        <dbReference type="Proteomes" id="UP000283474"/>
    </source>
</evidence>
<dbReference type="RefSeq" id="WP_128354872.1">
    <property type="nucleotide sequence ID" value="NZ_CP022987.1"/>
</dbReference>
<dbReference type="InterPro" id="IPR027417">
    <property type="entry name" value="P-loop_NTPase"/>
</dbReference>
<dbReference type="GO" id="GO:0015833">
    <property type="term" value="P:peptide transport"/>
    <property type="evidence" value="ECO:0007669"/>
    <property type="project" value="InterPro"/>
</dbReference>
<keyword evidence="5" id="KW-0547">Nucleotide-binding</keyword>
<dbReference type="NCBIfam" id="NF007739">
    <property type="entry name" value="PRK10419.1"/>
    <property type="match status" value="2"/>
</dbReference>
<evidence type="ECO:0000256" key="5">
    <source>
        <dbReference type="ARBA" id="ARBA00022741"/>
    </source>
</evidence>
<dbReference type="PROSITE" id="PS00211">
    <property type="entry name" value="ABC_TRANSPORTER_1"/>
    <property type="match status" value="2"/>
</dbReference>
<dbReference type="InterPro" id="IPR003439">
    <property type="entry name" value="ABC_transporter-like_ATP-bd"/>
</dbReference>
<dbReference type="PANTHER" id="PTHR43297">
    <property type="entry name" value="OLIGOPEPTIDE TRANSPORT ATP-BINDING PROTEIN APPD"/>
    <property type="match status" value="1"/>
</dbReference>
<protein>
    <submittedName>
        <fullName evidence="9">ABC transporter ATP-binding protein</fullName>
    </submittedName>
</protein>
<organism evidence="9 10">
    <name type="scientific">Pollutimonas thiosulfatoxidans</name>
    <dbReference type="NCBI Taxonomy" id="2028345"/>
    <lineage>
        <taxon>Bacteria</taxon>
        <taxon>Pseudomonadati</taxon>
        <taxon>Pseudomonadota</taxon>
        <taxon>Betaproteobacteria</taxon>
        <taxon>Burkholderiales</taxon>
        <taxon>Alcaligenaceae</taxon>
        <taxon>Pollutimonas</taxon>
    </lineage>
</organism>
<dbReference type="PANTHER" id="PTHR43297:SF2">
    <property type="entry name" value="DIPEPTIDE TRANSPORT ATP-BINDING PROTEIN DPPD"/>
    <property type="match status" value="1"/>
</dbReference>
<keyword evidence="10" id="KW-1185">Reference proteome</keyword>
<evidence type="ECO:0000313" key="9">
    <source>
        <dbReference type="EMBL" id="QAA93823.1"/>
    </source>
</evidence>
<name>A0A410GC10_9BURK</name>
<dbReference type="EMBL" id="CP022987">
    <property type="protein sequence ID" value="QAA93823.1"/>
    <property type="molecule type" value="Genomic_DNA"/>
</dbReference>